<gene>
    <name evidence="3" type="ORF">EMCG_05075</name>
</gene>
<evidence type="ECO:0008006" key="5">
    <source>
        <dbReference type="Google" id="ProtNLM"/>
    </source>
</evidence>
<evidence type="ECO:0000256" key="2">
    <source>
        <dbReference type="SAM" id="SignalP"/>
    </source>
</evidence>
<dbReference type="Proteomes" id="UP000034164">
    <property type="component" value="Unassembled WGS sequence"/>
</dbReference>
<dbReference type="InterPro" id="IPR052953">
    <property type="entry name" value="Ser-rich/MCO-related"/>
</dbReference>
<sequence length="286" mass="30374">MLLPIVLVFVLHIIRGIAVQVEIDQSVSIELSEDGHNIHHVRVGSNDGDSKLTFDPNRLNANLGDQVIFEFRGLNHIITQSNLDHPCTPVHQLDSGFNQFNPTGHTGLTLTITMDPTSHCHAGMVFALNPGDHMDEFLANAVRVRSPSTTQKTVDIMASATTDQTGTATLAWTSHCQAGEGTMATVTATATATATATIFLTTTEFSPTMAPPTATDPATTHPTTTVPLATDPPPDTSGWGEPEITVQPATTGATVPRSVTFTGGASHIISEYLSLIILLTTSFLLL</sequence>
<organism evidence="3 4">
    <name type="scientific">[Emmonsia] crescens</name>
    <dbReference type="NCBI Taxonomy" id="73230"/>
    <lineage>
        <taxon>Eukaryota</taxon>
        <taxon>Fungi</taxon>
        <taxon>Dikarya</taxon>
        <taxon>Ascomycota</taxon>
        <taxon>Pezizomycotina</taxon>
        <taxon>Eurotiomycetes</taxon>
        <taxon>Eurotiomycetidae</taxon>
        <taxon>Onygenales</taxon>
        <taxon>Ajellomycetaceae</taxon>
        <taxon>Emergomyces</taxon>
    </lineage>
</organism>
<dbReference type="InterPro" id="IPR008972">
    <property type="entry name" value="Cupredoxin"/>
</dbReference>
<reference evidence="4" key="1">
    <citation type="journal article" date="2015" name="PLoS Genet.">
        <title>The dynamic genome and transcriptome of the human fungal pathogen Blastomyces and close relative Emmonsia.</title>
        <authorList>
            <person name="Munoz J.F."/>
            <person name="Gauthier G.M."/>
            <person name="Desjardins C.A."/>
            <person name="Gallo J.E."/>
            <person name="Holder J."/>
            <person name="Sullivan T.D."/>
            <person name="Marty A.J."/>
            <person name="Carmen J.C."/>
            <person name="Chen Z."/>
            <person name="Ding L."/>
            <person name="Gujja S."/>
            <person name="Magrini V."/>
            <person name="Misas E."/>
            <person name="Mitreva M."/>
            <person name="Priest M."/>
            <person name="Saif S."/>
            <person name="Whiston E.A."/>
            <person name="Young S."/>
            <person name="Zeng Q."/>
            <person name="Goldman W.E."/>
            <person name="Mardis E.R."/>
            <person name="Taylor J.W."/>
            <person name="McEwen J.G."/>
            <person name="Clay O.K."/>
            <person name="Klein B.S."/>
            <person name="Cuomo C.A."/>
        </authorList>
    </citation>
    <scope>NUCLEOTIDE SEQUENCE [LARGE SCALE GENOMIC DNA]</scope>
    <source>
        <strain evidence="4">UAMH 3008</strain>
    </source>
</reference>
<dbReference type="VEuPathDB" id="FungiDB:EMCG_05075"/>
<protein>
    <recommendedName>
        <fullName evidence="5">Phytocyanin domain-containing protein</fullName>
    </recommendedName>
</protein>
<name>A0A0G2HQ76_9EURO</name>
<evidence type="ECO:0000313" key="4">
    <source>
        <dbReference type="Proteomes" id="UP000034164"/>
    </source>
</evidence>
<dbReference type="AlphaFoldDB" id="A0A0G2HQ76"/>
<dbReference type="Gene3D" id="2.60.40.420">
    <property type="entry name" value="Cupredoxins - blue copper proteins"/>
    <property type="match status" value="1"/>
</dbReference>
<dbReference type="PANTHER" id="PTHR34883">
    <property type="entry name" value="SERINE-RICH PROTEIN, PUTATIVE-RELATED-RELATED"/>
    <property type="match status" value="1"/>
</dbReference>
<evidence type="ECO:0000313" key="3">
    <source>
        <dbReference type="EMBL" id="KKZ60153.1"/>
    </source>
</evidence>
<proteinExistence type="predicted"/>
<dbReference type="SUPFAM" id="SSF49503">
    <property type="entry name" value="Cupredoxins"/>
    <property type="match status" value="1"/>
</dbReference>
<dbReference type="OrthoDB" id="4497387at2759"/>
<dbReference type="EMBL" id="LCZI01001578">
    <property type="protein sequence ID" value="KKZ60153.1"/>
    <property type="molecule type" value="Genomic_DNA"/>
</dbReference>
<keyword evidence="2" id="KW-0732">Signal</keyword>
<feature type="region of interest" description="Disordered" evidence="1">
    <location>
        <begin position="206"/>
        <end position="226"/>
    </location>
</feature>
<evidence type="ECO:0000256" key="1">
    <source>
        <dbReference type="SAM" id="MobiDB-lite"/>
    </source>
</evidence>
<feature type="chain" id="PRO_5002545459" description="Phytocyanin domain-containing protein" evidence="2">
    <location>
        <begin position="19"/>
        <end position="286"/>
    </location>
</feature>
<accession>A0A0G2HQ76</accession>
<feature type="signal peptide" evidence="2">
    <location>
        <begin position="1"/>
        <end position="18"/>
    </location>
</feature>
<dbReference type="PANTHER" id="PTHR34883:SF16">
    <property type="entry name" value="RICH PROTEIN, PUTATIVE-RELATED"/>
    <property type="match status" value="1"/>
</dbReference>
<comment type="caution">
    <text evidence="3">The sequence shown here is derived from an EMBL/GenBank/DDBJ whole genome shotgun (WGS) entry which is preliminary data.</text>
</comment>